<name>A0ACC2WM49_9TREE</name>
<dbReference type="Proteomes" id="UP001230649">
    <property type="component" value="Unassembled WGS sequence"/>
</dbReference>
<sequence>MAEVIDIRTPQQPHASEAPSPSDRFAAPGAIDIVTKRPRNAGDPFSHILADLKARMNEYRTSGIDKLGNIRLFDILRVRKGSVVLDISVYLFQHALVCVTEEKKKSIRGFLASPSYTSLRNQTSEEKGNKREKGILKLKGRIYFKHVRRVVDTSISGELSLTISMEDENVDSFILAFRDKNSLELWRKTIIEAVQEAKGDVAQPKISISPPMSASPSIAGKLAKMGFADSLVAATQHSPNATTQDRFESTDSSVRTPTNENTWTSGSNTLAPSETIPLLPIHTPLDLLIVCSVPPISSPSAPSALKIRLIKAAIEHVCSMLGAYDRLSIVTYEHGTGGSVRRTPFLSPGRTEGRNRLQMFLATLGSTATKNMQGGMDSDDFVVSLDNETKIDMVTGVNYGLDKVLQRTTKNPLTSMILIHDNCEAIKRVAMDLILARAETAKIPIHTIGYGKHQDSSGLWLLSSHTHGTYTFIREWYHLQDCLASIIGGLASIAVTNYKIRLSAQDTDFKCRKVSGAPHAVLAGDGKHVDIDLYELQFGQKLEILVEMELDSTDSHKTDSSQGHSQGDQLEEEATLHRETSSFPNNELQIAKEPSFTGETYRSASSSLRTTENLEQISSDGLADDIPVFEIDCAYQDPSSSRTVARLSHPILLTVATEPRNSAGAHSPSFANLEVARRRYELVASESITRALLLVSRQNWPQAQRVLQETSNILETVITNIVDIVARQPGTRAAARRASQANVLLDSLKAILWDMDYLIEGTEDARDTFERDHRNFGAQQALVLRTQRAWTSRTHTEGIYYSEGSREALQA</sequence>
<proteinExistence type="predicted"/>
<reference evidence="1" key="1">
    <citation type="submission" date="2023-04" db="EMBL/GenBank/DDBJ databases">
        <title>Draft Genome sequencing of Naganishia species isolated from polar environments using Oxford Nanopore Technology.</title>
        <authorList>
            <person name="Leo P."/>
            <person name="Venkateswaran K."/>
        </authorList>
    </citation>
    <scope>NUCLEOTIDE SEQUENCE</scope>
    <source>
        <strain evidence="1">MNA-CCFEE 5262</strain>
    </source>
</reference>
<evidence type="ECO:0000313" key="2">
    <source>
        <dbReference type="Proteomes" id="UP001230649"/>
    </source>
</evidence>
<gene>
    <name evidence="1" type="ORF">QFC20_002318</name>
</gene>
<evidence type="ECO:0000313" key="1">
    <source>
        <dbReference type="EMBL" id="KAJ9112137.1"/>
    </source>
</evidence>
<comment type="caution">
    <text evidence="1">The sequence shown here is derived from an EMBL/GenBank/DDBJ whole genome shotgun (WGS) entry which is preliminary data.</text>
</comment>
<protein>
    <submittedName>
        <fullName evidence="1">Uncharacterized protein</fullName>
    </submittedName>
</protein>
<accession>A0ACC2WM49</accession>
<keyword evidence="2" id="KW-1185">Reference proteome</keyword>
<dbReference type="EMBL" id="JASBWS010000016">
    <property type="protein sequence ID" value="KAJ9112137.1"/>
    <property type="molecule type" value="Genomic_DNA"/>
</dbReference>
<organism evidence="1 2">
    <name type="scientific">Naganishia adeliensis</name>
    <dbReference type="NCBI Taxonomy" id="92952"/>
    <lineage>
        <taxon>Eukaryota</taxon>
        <taxon>Fungi</taxon>
        <taxon>Dikarya</taxon>
        <taxon>Basidiomycota</taxon>
        <taxon>Agaricomycotina</taxon>
        <taxon>Tremellomycetes</taxon>
        <taxon>Filobasidiales</taxon>
        <taxon>Filobasidiaceae</taxon>
        <taxon>Naganishia</taxon>
    </lineage>
</organism>